<evidence type="ECO:0000313" key="15">
    <source>
        <dbReference type="EMBL" id="KIU20749.1"/>
    </source>
</evidence>
<dbReference type="EMBL" id="JWHT01000011">
    <property type="protein sequence ID" value="KIU25425.1"/>
    <property type="molecule type" value="Genomic_DNA"/>
</dbReference>
<keyword evidence="6 12" id="KW-0547">Nucleotide-binding</keyword>
<dbReference type="GO" id="GO:0046872">
    <property type="term" value="F:metal ion binding"/>
    <property type="evidence" value="ECO:0007669"/>
    <property type="project" value="UniProtKB-KW"/>
</dbReference>
<dbReference type="EMBL" id="JWHU01000016">
    <property type="protein sequence ID" value="KIU20749.1"/>
    <property type="molecule type" value="Genomic_DNA"/>
</dbReference>
<dbReference type="KEGG" id="wcb:AO080_09720"/>
<dbReference type="InterPro" id="IPR002139">
    <property type="entry name" value="Ribo/fructo_kinase"/>
</dbReference>
<comment type="function">
    <text evidence="12">Catalyzes the phosphorylation of ribose at O-5 in a reaction requiring ATP and magnesium. The resulting D-ribose-5-phosphate can then be used either for sythesis of nucleotides, histidine, and tryptophan, or as a component of the pentose phosphate pathway.</text>
</comment>
<feature type="binding site" evidence="12">
    <location>
        <position position="279"/>
    </location>
    <ligand>
        <name>ATP</name>
        <dbReference type="ChEBI" id="CHEBI:30616"/>
    </ligand>
</feature>
<dbReference type="InterPro" id="IPR011877">
    <property type="entry name" value="Ribokinase"/>
</dbReference>
<keyword evidence="4 12" id="KW-0808">Transferase</keyword>
<keyword evidence="7 12" id="KW-0418">Kinase</keyword>
<dbReference type="PRINTS" id="PR00990">
    <property type="entry name" value="RIBOKINASE"/>
</dbReference>
<reference evidence="18 19" key="1">
    <citation type="journal article" date="2015" name="Microbiology (Mosc.)">
        <title>Genomics of the Weissella cibaria species with an examination of its metabolic traits.</title>
        <authorList>
            <person name="Lynch K.M."/>
            <person name="Lucid A."/>
            <person name="Arendt E.K."/>
            <person name="Sleator R.D."/>
            <person name="Lucey B."/>
            <person name="Coffey A."/>
        </authorList>
    </citation>
    <scope>NUCLEOTIDE SEQUENCE [LARGE SCALE GENOMIC DNA]</scope>
    <source>
        <strain evidence="16 19">AB3b</strain>
        <strain evidence="15 18">MG1</strain>
    </source>
</reference>
<dbReference type="NCBIfam" id="TIGR02152">
    <property type="entry name" value="D_ribokin_bact"/>
    <property type="match status" value="1"/>
</dbReference>
<feature type="binding site" evidence="12">
    <location>
        <position position="140"/>
    </location>
    <ligand>
        <name>substrate</name>
    </ligand>
</feature>
<evidence type="ECO:0000256" key="4">
    <source>
        <dbReference type="ARBA" id="ARBA00022679"/>
    </source>
</evidence>
<dbReference type="GO" id="GO:0004747">
    <property type="term" value="F:ribokinase activity"/>
    <property type="evidence" value="ECO:0007669"/>
    <property type="project" value="UniProtKB-UniRule"/>
</dbReference>
<dbReference type="OrthoDB" id="9775849at2"/>
<evidence type="ECO:0000256" key="11">
    <source>
        <dbReference type="ARBA" id="ARBA00023277"/>
    </source>
</evidence>
<keyword evidence="8 12" id="KW-0067">ATP-binding</keyword>
<comment type="activity regulation">
    <text evidence="12">Activated by a monovalent cation that binds near, but not in, the active site. The most likely occupant of the site in vivo is potassium. Ion binding induces a conformational change that may alter substrate affinity.</text>
</comment>
<keyword evidence="9 12" id="KW-0460">Magnesium</keyword>
<feature type="binding site" evidence="12">
    <location>
        <begin position="39"/>
        <end position="43"/>
    </location>
    <ligand>
        <name>substrate</name>
    </ligand>
</feature>
<evidence type="ECO:0000256" key="7">
    <source>
        <dbReference type="ARBA" id="ARBA00022777"/>
    </source>
</evidence>
<dbReference type="Pfam" id="PF00294">
    <property type="entry name" value="PfkB"/>
    <property type="match status" value="1"/>
</dbReference>
<dbReference type="InterPro" id="IPR002173">
    <property type="entry name" value="Carboh/pur_kinase_PfkB_CS"/>
</dbReference>
<evidence type="ECO:0000313" key="14">
    <source>
        <dbReference type="EMBL" id="AWF95237.1"/>
    </source>
</evidence>
<dbReference type="EMBL" id="NDXJ01000003">
    <property type="protein sequence ID" value="OSP90211.1"/>
    <property type="molecule type" value="Genomic_DNA"/>
</dbReference>
<keyword evidence="18" id="KW-1185">Reference proteome</keyword>
<evidence type="ECO:0000256" key="9">
    <source>
        <dbReference type="ARBA" id="ARBA00022842"/>
    </source>
</evidence>
<name>A0A0D1K6Z3_9LACO</name>
<dbReference type="Proteomes" id="UP000032287">
    <property type="component" value="Unassembled WGS sequence"/>
</dbReference>
<comment type="subcellular location">
    <subcellularLocation>
        <location evidence="12">Cytoplasm</location>
    </subcellularLocation>
</comment>
<dbReference type="EMBL" id="CP020928">
    <property type="protein sequence ID" value="AWF95237.1"/>
    <property type="molecule type" value="Genomic_DNA"/>
</dbReference>
<evidence type="ECO:0000313" key="17">
    <source>
        <dbReference type="EMBL" id="OSP90211.1"/>
    </source>
</evidence>
<dbReference type="Proteomes" id="UP000032289">
    <property type="component" value="Unassembled WGS sequence"/>
</dbReference>
<comment type="pathway">
    <text evidence="12">Carbohydrate metabolism; D-ribose degradation; D-ribose 5-phosphate from beta-D-ribopyranose: step 2/2.</text>
</comment>
<dbReference type="UniPathway" id="UPA00916">
    <property type="reaction ID" value="UER00889"/>
</dbReference>
<evidence type="ECO:0000256" key="12">
    <source>
        <dbReference type="HAMAP-Rule" id="MF_01987"/>
    </source>
</evidence>
<evidence type="ECO:0000256" key="3">
    <source>
        <dbReference type="ARBA" id="ARBA00016943"/>
    </source>
</evidence>
<evidence type="ECO:0000256" key="6">
    <source>
        <dbReference type="ARBA" id="ARBA00022741"/>
    </source>
</evidence>
<reference evidence="14 21" key="3">
    <citation type="submission" date="2017-04" db="EMBL/GenBank/DDBJ databases">
        <title>Weissella cibaria strain m2 complete genome.</title>
        <authorList>
            <person name="Pan Q."/>
            <person name="Tan M."/>
            <person name="Yao F."/>
            <person name="Su S."/>
        </authorList>
    </citation>
    <scope>NUCLEOTIDE SEQUENCE [LARGE SCALE GENOMIC DNA]</scope>
    <source>
        <strain evidence="14 21">M2</strain>
    </source>
</reference>
<comment type="similarity">
    <text evidence="1">Belongs to the carbohydrate kinase pfkB family.</text>
</comment>
<feature type="binding site" evidence="12">
    <location>
        <begin position="221"/>
        <end position="226"/>
    </location>
    <ligand>
        <name>ATP</name>
        <dbReference type="ChEBI" id="CHEBI:30616"/>
    </ligand>
</feature>
<dbReference type="Proteomes" id="UP000244870">
    <property type="component" value="Chromosome"/>
</dbReference>
<keyword evidence="12" id="KW-0963">Cytoplasm</keyword>
<evidence type="ECO:0000313" key="21">
    <source>
        <dbReference type="Proteomes" id="UP000244870"/>
    </source>
</evidence>
<comment type="catalytic activity">
    <reaction evidence="12">
        <text>D-ribose + ATP = D-ribose 5-phosphate + ADP + H(+)</text>
        <dbReference type="Rhea" id="RHEA:13697"/>
        <dbReference type="ChEBI" id="CHEBI:15378"/>
        <dbReference type="ChEBI" id="CHEBI:30616"/>
        <dbReference type="ChEBI" id="CHEBI:47013"/>
        <dbReference type="ChEBI" id="CHEBI:78346"/>
        <dbReference type="ChEBI" id="CHEBI:456216"/>
        <dbReference type="EC" id="2.7.1.15"/>
    </reaction>
</comment>
<feature type="binding site" evidence="12">
    <location>
        <position position="294"/>
    </location>
    <ligand>
        <name>K(+)</name>
        <dbReference type="ChEBI" id="CHEBI:29103"/>
    </ligand>
</feature>
<evidence type="ECO:0000256" key="2">
    <source>
        <dbReference type="ARBA" id="ARBA00012035"/>
    </source>
</evidence>
<dbReference type="InterPro" id="IPR011611">
    <property type="entry name" value="PfkB_dom"/>
</dbReference>
<dbReference type="Proteomes" id="UP000193588">
    <property type="component" value="Unassembled WGS sequence"/>
</dbReference>
<evidence type="ECO:0000313" key="20">
    <source>
        <dbReference type="Proteomes" id="UP000193588"/>
    </source>
</evidence>
<dbReference type="PROSITE" id="PS00584">
    <property type="entry name" value="PFKB_KINASES_2"/>
    <property type="match status" value="1"/>
</dbReference>
<feature type="binding site" evidence="12">
    <location>
        <position position="285"/>
    </location>
    <ligand>
        <name>K(+)</name>
        <dbReference type="ChEBI" id="CHEBI:29103"/>
    </ligand>
</feature>
<dbReference type="InterPro" id="IPR029056">
    <property type="entry name" value="Ribokinase-like"/>
</dbReference>
<accession>A0A0D1K6Z3</accession>
<sequence>MKKITVLGSLNADTILHIPHLPQQGETLAMDDASTAPGGKGANQAVAAKRLGADVNFIGAVGDDQNGQLLLDALQADGIDTAHVAELSGVATGAAYIMLEADSNNTILILGGANRQVNESNVAAADATIKASDVLIAQFETPMVATLSAFKAAKAADVMTVLNPAPATKDIPAELLALTDLVVPNETEAEIITGIPVTDDLSMESAAKRLQEMGAKNVIITVGERGSYFHMADGENGFVPALKVKAVDTTAAGDTFIGALTTKLDADMRNVEDAVRFANAAAAITVQGAGAQPSIPTLDQVNASRG</sequence>
<evidence type="ECO:0000313" key="18">
    <source>
        <dbReference type="Proteomes" id="UP000032287"/>
    </source>
</evidence>
<dbReference type="Gene3D" id="3.40.1190.20">
    <property type="match status" value="1"/>
</dbReference>
<keyword evidence="5 12" id="KW-0479">Metal-binding</keyword>
<evidence type="ECO:0000256" key="5">
    <source>
        <dbReference type="ARBA" id="ARBA00022723"/>
    </source>
</evidence>
<comment type="cofactor">
    <cofactor evidence="12">
        <name>Mg(2+)</name>
        <dbReference type="ChEBI" id="CHEBI:18420"/>
    </cofactor>
    <text evidence="12">Requires a divalent cation, most likely magnesium in vivo, as an electrophilic catalyst to aid phosphoryl group transfer. It is the chelate of the metal and the nucleotide that is the actual substrate.</text>
</comment>
<comment type="caution">
    <text evidence="12">Lacks conserved residue(s) required for the propagation of feature annotation.</text>
</comment>
<protein>
    <recommendedName>
        <fullName evidence="3 12">Ribokinase</fullName>
        <shortName evidence="12">RK</shortName>
        <ecNumber evidence="2 12">2.7.1.15</ecNumber>
    </recommendedName>
</protein>
<dbReference type="CDD" id="cd01174">
    <property type="entry name" value="ribokinase"/>
    <property type="match status" value="1"/>
</dbReference>
<feature type="binding site" evidence="12">
    <location>
        <position position="185"/>
    </location>
    <ligand>
        <name>ATP</name>
        <dbReference type="ChEBI" id="CHEBI:30616"/>
    </ligand>
</feature>
<dbReference type="GO" id="GO:0005524">
    <property type="term" value="F:ATP binding"/>
    <property type="evidence" value="ECO:0007669"/>
    <property type="project" value="UniProtKB-UniRule"/>
</dbReference>
<dbReference type="HAMAP" id="MF_01987">
    <property type="entry name" value="Ribokinase"/>
    <property type="match status" value="1"/>
</dbReference>
<evidence type="ECO:0000259" key="13">
    <source>
        <dbReference type="Pfam" id="PF00294"/>
    </source>
</evidence>
<dbReference type="RefSeq" id="WP_043708306.1">
    <property type="nucleotide sequence ID" value="NZ_CABJFA010000001.1"/>
</dbReference>
<evidence type="ECO:0000256" key="1">
    <source>
        <dbReference type="ARBA" id="ARBA00005380"/>
    </source>
</evidence>
<keyword evidence="11 12" id="KW-0119">Carbohydrate metabolism</keyword>
<dbReference type="EC" id="2.7.1.15" evidence="2 12"/>
<feature type="domain" description="Carbohydrate kinase PfkB" evidence="13">
    <location>
        <begin position="1"/>
        <end position="297"/>
    </location>
</feature>
<gene>
    <name evidence="15" type="primary">rbsK_1</name>
    <name evidence="12" type="synonym">rbsK</name>
    <name evidence="16" type="ORF">ab3b_00329</name>
    <name evidence="14" type="ORF">B6254_0830</name>
    <name evidence="17" type="ORF">B9D04_02330</name>
    <name evidence="15" type="ORF">QX99_01056</name>
</gene>
<dbReference type="GO" id="GO:0019303">
    <property type="term" value="P:D-ribose catabolic process"/>
    <property type="evidence" value="ECO:0007669"/>
    <property type="project" value="UniProtKB-UniRule"/>
</dbReference>
<dbReference type="PATRIC" id="fig|137591.24.peg.322"/>
<dbReference type="AlphaFoldDB" id="A0A0D1K6Z3"/>
<evidence type="ECO:0000256" key="8">
    <source>
        <dbReference type="ARBA" id="ARBA00022840"/>
    </source>
</evidence>
<feature type="active site" description="Proton acceptor" evidence="12">
    <location>
        <position position="254"/>
    </location>
</feature>
<reference evidence="17 20" key="2">
    <citation type="submission" date="2017-04" db="EMBL/GenBank/DDBJ databases">
        <title>The genome sequence of Weissella cibaria isolated from wild Drosophila.</title>
        <authorList>
            <person name="Ricks N.J."/>
            <person name="Carroll C."/>
            <person name="Walters A."/>
            <person name="Newell P.D."/>
            <person name="Chaston J.M."/>
        </authorList>
    </citation>
    <scope>NUCLEOTIDE SEQUENCE [LARGE SCALE GENOMIC DNA]</scope>
    <source>
        <strain evidence="17 20">DmW_103</strain>
    </source>
</reference>
<dbReference type="PANTHER" id="PTHR10584">
    <property type="entry name" value="SUGAR KINASE"/>
    <property type="match status" value="1"/>
</dbReference>
<dbReference type="SUPFAM" id="SSF53613">
    <property type="entry name" value="Ribokinase-like"/>
    <property type="match status" value="1"/>
</dbReference>
<feature type="binding site" evidence="12">
    <location>
        <begin position="253"/>
        <end position="254"/>
    </location>
    <ligand>
        <name>ATP</name>
        <dbReference type="ChEBI" id="CHEBI:30616"/>
    </ligand>
</feature>
<feature type="binding site" evidence="12">
    <location>
        <position position="248"/>
    </location>
    <ligand>
        <name>K(+)</name>
        <dbReference type="ChEBI" id="CHEBI:29103"/>
    </ligand>
</feature>
<evidence type="ECO:0000313" key="19">
    <source>
        <dbReference type="Proteomes" id="UP000032289"/>
    </source>
</evidence>
<feature type="binding site" evidence="12">
    <location>
        <position position="254"/>
    </location>
    <ligand>
        <name>substrate</name>
    </ligand>
</feature>
<evidence type="ECO:0000256" key="10">
    <source>
        <dbReference type="ARBA" id="ARBA00022958"/>
    </source>
</evidence>
<organism evidence="15 18">
    <name type="scientific">Weissella cibaria</name>
    <dbReference type="NCBI Taxonomy" id="137591"/>
    <lineage>
        <taxon>Bacteria</taxon>
        <taxon>Bacillati</taxon>
        <taxon>Bacillota</taxon>
        <taxon>Bacilli</taxon>
        <taxon>Lactobacillales</taxon>
        <taxon>Lactobacillaceae</taxon>
        <taxon>Weissella</taxon>
    </lineage>
</organism>
<feature type="binding site" evidence="12">
    <location>
        <begin position="11"/>
        <end position="13"/>
    </location>
    <ligand>
        <name>substrate</name>
    </ligand>
</feature>
<keyword evidence="10 12" id="KW-0630">Potassium</keyword>
<dbReference type="PANTHER" id="PTHR10584:SF166">
    <property type="entry name" value="RIBOKINASE"/>
    <property type="match status" value="1"/>
</dbReference>
<dbReference type="STRING" id="137591.AO080_09720"/>
<proteinExistence type="inferred from homology"/>
<dbReference type="eggNOG" id="COG0524">
    <property type="taxonomic scope" value="Bacteria"/>
</dbReference>
<dbReference type="GO" id="GO:0005829">
    <property type="term" value="C:cytosol"/>
    <property type="evidence" value="ECO:0007669"/>
    <property type="project" value="TreeGrafter"/>
</dbReference>
<feature type="binding site" evidence="12">
    <location>
        <position position="250"/>
    </location>
    <ligand>
        <name>K(+)</name>
        <dbReference type="ChEBI" id="CHEBI:29103"/>
    </ligand>
</feature>
<comment type="subunit">
    <text evidence="12">Homodimer.</text>
</comment>
<evidence type="ECO:0000313" key="16">
    <source>
        <dbReference type="EMBL" id="KIU25425.1"/>
    </source>
</evidence>
<comment type="similarity">
    <text evidence="12">Belongs to the carbohydrate kinase PfkB family. Ribokinase subfamily.</text>
</comment>
<feature type="binding site" evidence="12">
    <location>
        <position position="290"/>
    </location>
    <ligand>
        <name>K(+)</name>
        <dbReference type="ChEBI" id="CHEBI:29103"/>
    </ligand>
</feature>
<feature type="binding site" evidence="12">
    <location>
        <position position="288"/>
    </location>
    <ligand>
        <name>K(+)</name>
        <dbReference type="ChEBI" id="CHEBI:29103"/>
    </ligand>
</feature>